<dbReference type="AlphaFoldDB" id="A0A2H2ZUG7"/>
<dbReference type="InterPro" id="IPR039875">
    <property type="entry name" value="LENG1-like"/>
</dbReference>
<protein>
    <recommendedName>
        <fullName evidence="2">CBF1-interacting co-repressor CIR N-terminal domain-containing protein</fullName>
    </recommendedName>
</protein>
<evidence type="ECO:0000313" key="3">
    <source>
        <dbReference type="EMBL" id="OTA08342.1"/>
    </source>
</evidence>
<dbReference type="PANTHER" id="PTHR22093:SF0">
    <property type="entry name" value="LEUKOCYTE RECEPTOR CLUSTER MEMBER 1"/>
    <property type="match status" value="1"/>
</dbReference>
<feature type="compositionally biased region" description="Basic and acidic residues" evidence="1">
    <location>
        <begin position="272"/>
        <end position="310"/>
    </location>
</feature>
<dbReference type="OrthoDB" id="2159131at2759"/>
<feature type="region of interest" description="Disordered" evidence="1">
    <location>
        <begin position="142"/>
        <end position="342"/>
    </location>
</feature>
<organism evidence="3 4">
    <name type="scientific">Trichoderma parareesei</name>
    <name type="common">Filamentous fungus</name>
    <dbReference type="NCBI Taxonomy" id="858221"/>
    <lineage>
        <taxon>Eukaryota</taxon>
        <taxon>Fungi</taxon>
        <taxon>Dikarya</taxon>
        <taxon>Ascomycota</taxon>
        <taxon>Pezizomycotina</taxon>
        <taxon>Sordariomycetes</taxon>
        <taxon>Hypocreomycetidae</taxon>
        <taxon>Hypocreales</taxon>
        <taxon>Hypocreaceae</taxon>
        <taxon>Trichoderma</taxon>
    </lineage>
</organism>
<evidence type="ECO:0000313" key="4">
    <source>
        <dbReference type="Proteomes" id="UP000219286"/>
    </source>
</evidence>
<dbReference type="SMART" id="SM01083">
    <property type="entry name" value="Cir_N"/>
    <property type="match status" value="1"/>
</dbReference>
<dbReference type="PANTHER" id="PTHR22093">
    <property type="entry name" value="LEUKOCYTE RECEPTOR CLUSTER LRC MEMBER 1"/>
    <property type="match status" value="1"/>
</dbReference>
<accession>A0A2H2ZUG7</accession>
<dbReference type="EMBL" id="LFMI01000838">
    <property type="protein sequence ID" value="OTA08342.1"/>
    <property type="molecule type" value="Genomic_DNA"/>
</dbReference>
<evidence type="ECO:0000259" key="2">
    <source>
        <dbReference type="SMART" id="SM01083"/>
    </source>
</evidence>
<name>A0A2H2ZUG7_TRIPA</name>
<feature type="compositionally biased region" description="Basic and acidic residues" evidence="1">
    <location>
        <begin position="205"/>
        <end position="222"/>
    </location>
</feature>
<sequence length="342" mass="40614">MPLHLLGKKSWNVYNADNIARVLRDEAAAKAVEEEEERRMQEVDAQRRLAILRGEEPPPIEDERQDERDEESRKAGSSSASGRSRFPGHGRRRKRPGEDDTDFELRLAQERNDATYALIESSRKPTSSAPIVDHAGHIDLFGDERARAHAQKNDEAEAEKRKKEREYEDQYTMRFSNAAGKDGISKPWYSQSDGIAPDASSKDIWGNRDPNRRARDSQRIISDDPLAMMKKGASQIRELKRERMRIQAERDAELKQLRKEEHRRDKHRSRHTERGEREGREAGSRRRDSRERREHRDDHRERRRHKEEERRRRHGDSRSRSRSRSRSPDMRRHRHRHRRDER</sequence>
<dbReference type="Proteomes" id="UP000219286">
    <property type="component" value="Unassembled WGS sequence"/>
</dbReference>
<gene>
    <name evidence="3" type="ORF">A9Z42_0092910</name>
</gene>
<feature type="compositionally biased region" description="Basic and acidic residues" evidence="1">
    <location>
        <begin position="237"/>
        <end position="263"/>
    </location>
</feature>
<feature type="compositionally biased region" description="Basic residues" evidence="1">
    <location>
        <begin position="86"/>
        <end position="95"/>
    </location>
</feature>
<feature type="region of interest" description="Disordered" evidence="1">
    <location>
        <begin position="48"/>
        <end position="108"/>
    </location>
</feature>
<feature type="region of interest" description="Disordered" evidence="1">
    <location>
        <begin position="116"/>
        <end position="135"/>
    </location>
</feature>
<feature type="compositionally biased region" description="Basic and acidic residues" evidence="1">
    <location>
        <begin position="48"/>
        <end position="74"/>
    </location>
</feature>
<proteinExistence type="predicted"/>
<keyword evidence="4" id="KW-1185">Reference proteome</keyword>
<reference evidence="3 4" key="1">
    <citation type="journal article" date="2015" name="Genome Announc.">
        <title>Genome sequence and annotation of Trichoderma parareesei, the ancestor of the cellulase producer Trichoderma reesei.</title>
        <authorList>
            <person name="Yang D."/>
            <person name="Pomraning K."/>
            <person name="Kopchinskiy A."/>
            <person name="Karimi Aghcheh R."/>
            <person name="Atanasova L."/>
            <person name="Chenthamara K."/>
            <person name="Baker S.E."/>
            <person name="Zhang R."/>
            <person name="Shen Q."/>
            <person name="Freitag M."/>
            <person name="Kubicek C.P."/>
            <person name="Druzhinina I.S."/>
        </authorList>
    </citation>
    <scope>NUCLEOTIDE SEQUENCE [LARGE SCALE GENOMIC DNA]</scope>
    <source>
        <strain evidence="3 4">CBS 125925</strain>
    </source>
</reference>
<feature type="compositionally biased region" description="Basic and acidic residues" evidence="1">
    <location>
        <begin position="142"/>
        <end position="168"/>
    </location>
</feature>
<comment type="caution">
    <text evidence="3">The sequence shown here is derived from an EMBL/GenBank/DDBJ whole genome shotgun (WGS) entry which is preliminary data.</text>
</comment>
<evidence type="ECO:0000256" key="1">
    <source>
        <dbReference type="SAM" id="MobiDB-lite"/>
    </source>
</evidence>
<dbReference type="InterPro" id="IPR019339">
    <property type="entry name" value="CIR_N_dom"/>
</dbReference>
<feature type="compositionally biased region" description="Basic residues" evidence="1">
    <location>
        <begin position="311"/>
        <end position="342"/>
    </location>
</feature>
<feature type="domain" description="CBF1-interacting co-repressor CIR N-terminal" evidence="2">
    <location>
        <begin position="10"/>
        <end position="46"/>
    </location>
</feature>
<feature type="compositionally biased region" description="Low complexity" evidence="1">
    <location>
        <begin position="75"/>
        <end position="85"/>
    </location>
</feature>